<comment type="subcellular location">
    <subcellularLocation>
        <location evidence="14">Cytoplasm</location>
    </subcellularLocation>
</comment>
<name>A0A7X8H080_9LACT</name>
<dbReference type="AlphaFoldDB" id="A0A7X8H080"/>
<dbReference type="EMBL" id="JAAYSM010000215">
    <property type="protein sequence ID" value="NLJ18564.1"/>
    <property type="molecule type" value="Genomic_DNA"/>
</dbReference>
<feature type="binding site" evidence="14">
    <location>
        <position position="248"/>
    </location>
    <ligand>
        <name>sn-glycerol 3-phosphate</name>
        <dbReference type="ChEBI" id="CHEBI:57597"/>
    </ligand>
</feature>
<evidence type="ECO:0000313" key="22">
    <source>
        <dbReference type="Proteomes" id="UP000541058"/>
    </source>
</evidence>
<dbReference type="GO" id="GO:0046168">
    <property type="term" value="P:glycerol-3-phosphate catabolic process"/>
    <property type="evidence" value="ECO:0007669"/>
    <property type="project" value="InterPro"/>
</dbReference>
<evidence type="ECO:0000259" key="20">
    <source>
        <dbReference type="Pfam" id="PF07479"/>
    </source>
</evidence>
<comment type="catalytic activity">
    <reaction evidence="10">
        <text>sn-glycerol 3-phosphate + NADP(+) = dihydroxyacetone phosphate + NADPH + H(+)</text>
        <dbReference type="Rhea" id="RHEA:11096"/>
        <dbReference type="ChEBI" id="CHEBI:15378"/>
        <dbReference type="ChEBI" id="CHEBI:57597"/>
        <dbReference type="ChEBI" id="CHEBI:57642"/>
        <dbReference type="ChEBI" id="CHEBI:57783"/>
        <dbReference type="ChEBI" id="CHEBI:58349"/>
        <dbReference type="EC" id="1.1.1.94"/>
    </reaction>
    <physiologicalReaction direction="right-to-left" evidence="10">
        <dbReference type="Rhea" id="RHEA:11098"/>
    </physiologicalReaction>
</comment>
<comment type="caution">
    <text evidence="14">Lacks conserved residue(s) required for the propagation of feature annotation.</text>
</comment>
<dbReference type="HAMAP" id="MF_00394">
    <property type="entry name" value="NAD_Glyc3P_dehydrog"/>
    <property type="match status" value="1"/>
</dbReference>
<dbReference type="InterPro" id="IPR011128">
    <property type="entry name" value="G3P_DH_NAD-dep_N"/>
</dbReference>
<comment type="caution">
    <text evidence="21">The sequence shown here is derived from an EMBL/GenBank/DDBJ whole genome shotgun (WGS) entry which is preliminary data.</text>
</comment>
<dbReference type="InterPro" id="IPR036291">
    <property type="entry name" value="NAD(P)-bd_dom_sf"/>
</dbReference>
<keyword evidence="14" id="KW-0963">Cytoplasm</keyword>
<dbReference type="Pfam" id="PF07479">
    <property type="entry name" value="NAD_Gly3P_dh_C"/>
    <property type="match status" value="1"/>
</dbReference>
<evidence type="ECO:0000313" key="21">
    <source>
        <dbReference type="EMBL" id="NLJ18564.1"/>
    </source>
</evidence>
<feature type="binding site" evidence="14">
    <location>
        <position position="140"/>
    </location>
    <ligand>
        <name>sn-glycerol 3-phosphate</name>
        <dbReference type="ChEBI" id="CHEBI:57597"/>
    </ligand>
</feature>
<feature type="binding site" evidence="14">
    <location>
        <position position="144"/>
    </location>
    <ligand>
        <name>NADPH</name>
        <dbReference type="ChEBI" id="CHEBI:57783"/>
    </ligand>
</feature>
<keyword evidence="9 14" id="KW-1208">Phospholipid metabolism</keyword>
<sequence length="340" mass="36726">MVKVTVLGTGSWGTALAKVLAENNHEVLIWGRDKRVVEEINQGHTNHRYLKKTHLPATLVATADFEAAIQRAEAILIVIPTHAMREIVQRIEAVLQDQSTKPLIIHATKGLEPHTHLRMTQVIEAVLKGQGYPEPVVLSGPSHAEEVARRDLTTVTAASENLKVAQKVQAIFMNQYFRVYTNQDVLGVELGAALKNIIALGAGILVGLGYGDNAKAGLVTRGLAEITRLGVKLGADPLTFLGLSGVGDLVVTCTSPHSRNWQAGNLLAQGLTKEEVAQEIDMVVEGITTTAVAYDLANEEQVEMPITNAIYSALYQGVPVREAVEGLMLREGKQEAISQD</sequence>
<reference evidence="21 22" key="1">
    <citation type="journal article" date="2020" name="Biotechnol. Biofuels">
        <title>New insights from the biogas microbiome by comprehensive genome-resolved metagenomics of nearly 1600 species originating from multiple anaerobic digesters.</title>
        <authorList>
            <person name="Campanaro S."/>
            <person name="Treu L."/>
            <person name="Rodriguez-R L.M."/>
            <person name="Kovalovszki A."/>
            <person name="Ziels R.M."/>
            <person name="Maus I."/>
            <person name="Zhu X."/>
            <person name="Kougias P.G."/>
            <person name="Basile A."/>
            <person name="Luo G."/>
            <person name="Schluter A."/>
            <person name="Konstantinidis K.T."/>
            <person name="Angelidaki I."/>
        </authorList>
    </citation>
    <scope>NUCLEOTIDE SEQUENCE [LARGE SCALE GENOMIC DNA]</scope>
    <source>
        <strain evidence="21">AS23ysBPME_34</strain>
    </source>
</reference>
<dbReference type="FunFam" id="1.10.1040.10:FF:000001">
    <property type="entry name" value="Glycerol-3-phosphate dehydrogenase [NAD(P)+]"/>
    <property type="match status" value="1"/>
</dbReference>
<accession>A0A7X8H080</accession>
<evidence type="ECO:0000256" key="18">
    <source>
        <dbReference type="RuleBase" id="RU000437"/>
    </source>
</evidence>
<keyword evidence="4 14" id="KW-0521">NADP</keyword>
<dbReference type="GO" id="GO:0008654">
    <property type="term" value="P:phospholipid biosynthetic process"/>
    <property type="evidence" value="ECO:0007669"/>
    <property type="project" value="UniProtKB-KW"/>
</dbReference>
<dbReference type="PANTHER" id="PTHR11728:SF1">
    <property type="entry name" value="GLYCEROL-3-PHOSPHATE DEHYDROGENASE [NAD(+)] 2, CHLOROPLASTIC"/>
    <property type="match status" value="1"/>
</dbReference>
<dbReference type="InterPro" id="IPR006168">
    <property type="entry name" value="G3P_DH_NAD-dep"/>
</dbReference>
<dbReference type="GO" id="GO:0051287">
    <property type="term" value="F:NAD binding"/>
    <property type="evidence" value="ECO:0007669"/>
    <property type="project" value="InterPro"/>
</dbReference>
<feature type="binding site" evidence="14">
    <location>
        <position position="259"/>
    </location>
    <ligand>
        <name>NADPH</name>
        <dbReference type="ChEBI" id="CHEBI:57783"/>
    </ligand>
</feature>
<dbReference type="InterPro" id="IPR006109">
    <property type="entry name" value="G3P_DH_NAD-dep_C"/>
</dbReference>
<feature type="binding site" evidence="17">
    <location>
        <position position="259"/>
    </location>
    <ligand>
        <name>NAD(+)</name>
        <dbReference type="ChEBI" id="CHEBI:57540"/>
    </ligand>
</feature>
<keyword evidence="2 14" id="KW-0444">Lipid biosynthesis</keyword>
<evidence type="ECO:0000256" key="2">
    <source>
        <dbReference type="ARBA" id="ARBA00022516"/>
    </source>
</evidence>
<feature type="binding site" evidence="14">
    <location>
        <position position="12"/>
    </location>
    <ligand>
        <name>NADPH</name>
        <dbReference type="ChEBI" id="CHEBI:57783"/>
    </ligand>
</feature>
<evidence type="ECO:0000256" key="15">
    <source>
        <dbReference type="PIRSR" id="PIRSR000114-1"/>
    </source>
</evidence>
<dbReference type="NCBIfam" id="NF000940">
    <property type="entry name" value="PRK00094.1-2"/>
    <property type="match status" value="1"/>
</dbReference>
<dbReference type="NCBIfam" id="NF000941">
    <property type="entry name" value="PRK00094.1-3"/>
    <property type="match status" value="1"/>
</dbReference>
<feature type="binding site" evidence="16">
    <location>
        <begin position="259"/>
        <end position="260"/>
    </location>
    <ligand>
        <name>substrate</name>
    </ligand>
</feature>
<dbReference type="InterPro" id="IPR008927">
    <property type="entry name" value="6-PGluconate_DH-like_C_sf"/>
</dbReference>
<dbReference type="PROSITE" id="PS00957">
    <property type="entry name" value="NAD_G3PDH"/>
    <property type="match status" value="1"/>
</dbReference>
<feature type="domain" description="Glycerol-3-phosphate dehydrogenase NAD-dependent C-terminal" evidence="20">
    <location>
        <begin position="184"/>
        <end position="325"/>
    </location>
</feature>
<dbReference type="SUPFAM" id="SSF48179">
    <property type="entry name" value="6-phosphogluconate dehydrogenase C-terminal domain-like"/>
    <property type="match status" value="1"/>
</dbReference>
<gene>
    <name evidence="14" type="primary">gpsA</name>
    <name evidence="21" type="ORF">GX355_06850</name>
</gene>
<feature type="binding site" evidence="14">
    <location>
        <position position="260"/>
    </location>
    <ligand>
        <name>sn-glycerol 3-phosphate</name>
        <dbReference type="ChEBI" id="CHEBI:57597"/>
    </ligand>
</feature>
<feature type="binding site" evidence="14">
    <location>
        <position position="258"/>
    </location>
    <ligand>
        <name>sn-glycerol 3-phosphate</name>
        <dbReference type="ChEBI" id="CHEBI:57597"/>
    </ligand>
</feature>
<evidence type="ECO:0000256" key="4">
    <source>
        <dbReference type="ARBA" id="ARBA00022857"/>
    </source>
</evidence>
<dbReference type="FunFam" id="3.40.50.720:FF:000019">
    <property type="entry name" value="Glycerol-3-phosphate dehydrogenase [NAD(P)+]"/>
    <property type="match status" value="1"/>
</dbReference>
<comment type="function">
    <text evidence="14">Catalyzes the reduction of the glycolytic intermediate dihydroxyacetone phosphate (DHAP) to sn-glycerol 3-phosphate (G3P), the key precursor for phospholipid synthesis.</text>
</comment>
<feature type="binding site" evidence="14">
    <location>
        <position position="49"/>
    </location>
    <ligand>
        <name>NADPH</name>
        <dbReference type="ChEBI" id="CHEBI:57783"/>
    </ligand>
</feature>
<dbReference type="InterPro" id="IPR013328">
    <property type="entry name" value="6PGD_dom2"/>
</dbReference>
<dbReference type="GO" id="GO:0006650">
    <property type="term" value="P:glycerophospholipid metabolic process"/>
    <property type="evidence" value="ECO:0007669"/>
    <property type="project" value="UniProtKB-UniRule"/>
</dbReference>
<dbReference type="PRINTS" id="PR00077">
    <property type="entry name" value="GPDHDRGNASE"/>
</dbReference>
<dbReference type="Pfam" id="PF01210">
    <property type="entry name" value="NAD_Gly3P_dh_N"/>
    <property type="match status" value="1"/>
</dbReference>
<evidence type="ECO:0000256" key="11">
    <source>
        <dbReference type="ARBA" id="ARBA00066687"/>
    </source>
</evidence>
<feature type="binding site" evidence="17">
    <location>
        <position position="144"/>
    </location>
    <ligand>
        <name>NAD(+)</name>
        <dbReference type="ChEBI" id="CHEBI:57540"/>
    </ligand>
</feature>
<dbReference type="UniPathway" id="UPA00940"/>
<evidence type="ECO:0000256" key="7">
    <source>
        <dbReference type="ARBA" id="ARBA00023098"/>
    </source>
</evidence>
<dbReference type="SUPFAM" id="SSF51735">
    <property type="entry name" value="NAD(P)-binding Rossmann-fold domains"/>
    <property type="match status" value="1"/>
</dbReference>
<keyword evidence="6 14" id="KW-0520">NAD</keyword>
<evidence type="ECO:0000259" key="19">
    <source>
        <dbReference type="Pfam" id="PF01210"/>
    </source>
</evidence>
<evidence type="ECO:0000256" key="12">
    <source>
        <dbReference type="ARBA" id="ARBA00069372"/>
    </source>
</evidence>
<feature type="binding site" evidence="14">
    <location>
        <position position="259"/>
    </location>
    <ligand>
        <name>sn-glycerol 3-phosphate</name>
        <dbReference type="ChEBI" id="CHEBI:57597"/>
    </ligand>
</feature>
<dbReference type="GO" id="GO:0005829">
    <property type="term" value="C:cytosol"/>
    <property type="evidence" value="ECO:0007669"/>
    <property type="project" value="TreeGrafter"/>
</dbReference>
<proteinExistence type="inferred from homology"/>
<evidence type="ECO:0000256" key="10">
    <source>
        <dbReference type="ARBA" id="ARBA00052716"/>
    </source>
</evidence>
<feature type="binding site" evidence="14">
    <location>
        <position position="285"/>
    </location>
    <ligand>
        <name>NADPH</name>
        <dbReference type="ChEBI" id="CHEBI:57783"/>
    </ligand>
</feature>
<dbReference type="GO" id="GO:0047952">
    <property type="term" value="F:glycerol-3-phosphate dehydrogenase [NAD(P)+] activity"/>
    <property type="evidence" value="ECO:0007669"/>
    <property type="project" value="UniProtKB-UniRule"/>
</dbReference>
<dbReference type="Proteomes" id="UP000541058">
    <property type="component" value="Unassembled WGS sequence"/>
</dbReference>
<dbReference type="PANTHER" id="PTHR11728">
    <property type="entry name" value="GLYCEROL-3-PHOSPHATE DEHYDROGENASE"/>
    <property type="match status" value="1"/>
</dbReference>
<evidence type="ECO:0000256" key="6">
    <source>
        <dbReference type="ARBA" id="ARBA00023027"/>
    </source>
</evidence>
<dbReference type="PIRSF" id="PIRSF000114">
    <property type="entry name" value="Glycerol-3-P_dh"/>
    <property type="match status" value="1"/>
</dbReference>
<keyword evidence="7 14" id="KW-0443">Lipid metabolism</keyword>
<dbReference type="Gene3D" id="1.10.1040.10">
    <property type="entry name" value="N-(1-d-carboxylethyl)-l-norvaline Dehydrogenase, domain 2"/>
    <property type="match status" value="1"/>
</dbReference>
<dbReference type="Gene3D" id="3.40.50.720">
    <property type="entry name" value="NAD(P)-binding Rossmann-like Domain"/>
    <property type="match status" value="1"/>
</dbReference>
<evidence type="ECO:0000256" key="1">
    <source>
        <dbReference type="ARBA" id="ARBA00011009"/>
    </source>
</evidence>
<keyword evidence="3 14" id="KW-0547">Nucleotide-binding</keyword>
<organism evidence="21 22">
    <name type="scientific">Globicatella sulfidifaciens</name>
    <dbReference type="NCBI Taxonomy" id="136093"/>
    <lineage>
        <taxon>Bacteria</taxon>
        <taxon>Bacillati</taxon>
        <taxon>Bacillota</taxon>
        <taxon>Bacilli</taxon>
        <taxon>Lactobacillales</taxon>
        <taxon>Aerococcaceae</taxon>
        <taxon>Globicatella</taxon>
    </lineage>
</organism>
<feature type="binding site" evidence="14">
    <location>
        <position position="142"/>
    </location>
    <ligand>
        <name>sn-glycerol 3-phosphate</name>
        <dbReference type="ChEBI" id="CHEBI:57597"/>
    </ligand>
</feature>
<feature type="binding site" evidence="14">
    <location>
        <position position="11"/>
    </location>
    <ligand>
        <name>NADPH</name>
        <dbReference type="ChEBI" id="CHEBI:57783"/>
    </ligand>
</feature>
<feature type="binding site" evidence="16">
    <location>
        <position position="109"/>
    </location>
    <ligand>
        <name>substrate</name>
    </ligand>
</feature>
<feature type="binding site" evidence="14">
    <location>
        <position position="283"/>
    </location>
    <ligand>
        <name>NADPH</name>
        <dbReference type="ChEBI" id="CHEBI:57783"/>
    </ligand>
</feature>
<dbReference type="GO" id="GO:0005975">
    <property type="term" value="P:carbohydrate metabolic process"/>
    <property type="evidence" value="ECO:0007669"/>
    <property type="project" value="InterPro"/>
</dbReference>
<feature type="binding site" evidence="14">
    <location>
        <position position="195"/>
    </location>
    <ligand>
        <name>sn-glycerol 3-phosphate</name>
        <dbReference type="ChEBI" id="CHEBI:57597"/>
    </ligand>
</feature>
<feature type="binding site" evidence="14">
    <location>
        <position position="32"/>
    </location>
    <ligand>
        <name>NADPH</name>
        <dbReference type="ChEBI" id="CHEBI:57783"/>
    </ligand>
</feature>
<feature type="active site" description="Proton acceptor" evidence="14 15">
    <location>
        <position position="195"/>
    </location>
</feature>
<dbReference type="EC" id="1.1.1.94" evidence="11 14"/>
<evidence type="ECO:0000256" key="16">
    <source>
        <dbReference type="PIRSR" id="PIRSR000114-2"/>
    </source>
</evidence>
<evidence type="ECO:0000256" key="9">
    <source>
        <dbReference type="ARBA" id="ARBA00023264"/>
    </source>
</evidence>
<protein>
    <recommendedName>
        <fullName evidence="12 14">Glycerol-3-phosphate dehydrogenase [NAD(P)+]</fullName>
        <ecNumber evidence="11 14">1.1.1.94</ecNumber>
    </recommendedName>
    <alternativeName>
        <fullName evidence="14">NAD(P)(+)-dependent glycerol-3-phosphate dehydrogenase</fullName>
    </alternativeName>
    <alternativeName>
        <fullName evidence="13 14">NAD(P)H-dependent dihydroxyacetone-phosphate reductase</fullName>
    </alternativeName>
</protein>
<evidence type="ECO:0000256" key="17">
    <source>
        <dbReference type="PIRSR" id="PIRSR000114-3"/>
    </source>
</evidence>
<feature type="binding site" evidence="14">
    <location>
        <position position="109"/>
    </location>
    <ligand>
        <name>NADPH</name>
        <dbReference type="ChEBI" id="CHEBI:57783"/>
    </ligand>
</feature>
<comment type="catalytic activity">
    <reaction evidence="14">
        <text>sn-glycerol 3-phosphate + NAD(+) = dihydroxyacetone phosphate + NADH + H(+)</text>
        <dbReference type="Rhea" id="RHEA:11092"/>
        <dbReference type="ChEBI" id="CHEBI:15378"/>
        <dbReference type="ChEBI" id="CHEBI:57540"/>
        <dbReference type="ChEBI" id="CHEBI:57597"/>
        <dbReference type="ChEBI" id="CHEBI:57642"/>
        <dbReference type="ChEBI" id="CHEBI:57945"/>
        <dbReference type="EC" id="1.1.1.94"/>
    </reaction>
</comment>
<dbReference type="GO" id="GO:0046167">
    <property type="term" value="P:glycerol-3-phosphate biosynthetic process"/>
    <property type="evidence" value="ECO:0007669"/>
    <property type="project" value="UniProtKB-UniRule"/>
</dbReference>
<comment type="similarity">
    <text evidence="1 14 18">Belongs to the NAD-dependent glycerol-3-phosphate dehydrogenase family.</text>
</comment>
<feature type="domain" description="Glycerol-3-phosphate dehydrogenase NAD-dependent N-terminal" evidence="19">
    <location>
        <begin position="3"/>
        <end position="164"/>
    </location>
</feature>
<evidence type="ECO:0000256" key="13">
    <source>
        <dbReference type="ARBA" id="ARBA00080511"/>
    </source>
</evidence>
<keyword evidence="8 14" id="KW-0594">Phospholipid biosynthesis</keyword>
<dbReference type="NCBIfam" id="NF000942">
    <property type="entry name" value="PRK00094.1-4"/>
    <property type="match status" value="1"/>
</dbReference>
<evidence type="ECO:0000256" key="14">
    <source>
        <dbReference type="HAMAP-Rule" id="MF_00394"/>
    </source>
</evidence>
<evidence type="ECO:0000256" key="8">
    <source>
        <dbReference type="ARBA" id="ARBA00023209"/>
    </source>
</evidence>
<evidence type="ECO:0000256" key="3">
    <source>
        <dbReference type="ARBA" id="ARBA00022741"/>
    </source>
</evidence>
<keyword evidence="5 14" id="KW-0560">Oxidoreductase</keyword>
<feature type="binding site" evidence="14">
    <location>
        <position position="109"/>
    </location>
    <ligand>
        <name>sn-glycerol 3-phosphate</name>
        <dbReference type="ChEBI" id="CHEBI:57597"/>
    </ligand>
</feature>
<evidence type="ECO:0000256" key="5">
    <source>
        <dbReference type="ARBA" id="ARBA00023002"/>
    </source>
</evidence>
<comment type="pathway">
    <text evidence="14">Membrane lipid metabolism; glycerophospholipid metabolism.</text>
</comment>
<feature type="binding site" evidence="17">
    <location>
        <begin position="8"/>
        <end position="13"/>
    </location>
    <ligand>
        <name>NAD(+)</name>
        <dbReference type="ChEBI" id="CHEBI:57540"/>
    </ligand>
</feature>